<dbReference type="Proteomes" id="UP001049176">
    <property type="component" value="Chromosome 9"/>
</dbReference>
<dbReference type="KEGG" id="more:E1B28_013097"/>
<protein>
    <submittedName>
        <fullName evidence="2">Uncharacterized protein</fullName>
    </submittedName>
</protein>
<dbReference type="RefSeq" id="XP_043003587.1">
    <property type="nucleotide sequence ID" value="XM_043158243.1"/>
</dbReference>
<dbReference type="GeneID" id="66082172"/>
<dbReference type="OrthoDB" id="3069114at2759"/>
<reference evidence="2" key="1">
    <citation type="journal article" date="2021" name="Genome Biol. Evol.">
        <title>The assembled and annotated genome of the fairy-ring fungus Marasmius oreades.</title>
        <authorList>
            <person name="Hiltunen M."/>
            <person name="Ament-Velasquez S.L."/>
            <person name="Johannesson H."/>
        </authorList>
    </citation>
    <scope>NUCLEOTIDE SEQUENCE</scope>
    <source>
        <strain evidence="2">03SP1</strain>
    </source>
</reference>
<proteinExistence type="predicted"/>
<evidence type="ECO:0000313" key="3">
    <source>
        <dbReference type="Proteomes" id="UP001049176"/>
    </source>
</evidence>
<sequence>MRMEKEQLQLQLETYSEQASHRSSSGTAVLDDTNGGNPDDDAVQALRHQVDVLTRRMAILEEGMAPPDYRSGTA</sequence>
<dbReference type="EMBL" id="CM032189">
    <property type="protein sequence ID" value="KAG7087116.1"/>
    <property type="molecule type" value="Genomic_DNA"/>
</dbReference>
<organism evidence="2 3">
    <name type="scientific">Marasmius oreades</name>
    <name type="common">fairy-ring Marasmius</name>
    <dbReference type="NCBI Taxonomy" id="181124"/>
    <lineage>
        <taxon>Eukaryota</taxon>
        <taxon>Fungi</taxon>
        <taxon>Dikarya</taxon>
        <taxon>Basidiomycota</taxon>
        <taxon>Agaricomycotina</taxon>
        <taxon>Agaricomycetes</taxon>
        <taxon>Agaricomycetidae</taxon>
        <taxon>Agaricales</taxon>
        <taxon>Marasmiineae</taxon>
        <taxon>Marasmiaceae</taxon>
        <taxon>Marasmius</taxon>
    </lineage>
</organism>
<feature type="compositionally biased region" description="Polar residues" evidence="1">
    <location>
        <begin position="8"/>
        <end position="27"/>
    </location>
</feature>
<gene>
    <name evidence="2" type="ORF">E1B28_013097</name>
</gene>
<keyword evidence="3" id="KW-1185">Reference proteome</keyword>
<dbReference type="AlphaFoldDB" id="A0A9P7RNY8"/>
<feature type="region of interest" description="Disordered" evidence="1">
    <location>
        <begin position="1"/>
        <end position="41"/>
    </location>
</feature>
<name>A0A9P7RNY8_9AGAR</name>
<evidence type="ECO:0000313" key="2">
    <source>
        <dbReference type="EMBL" id="KAG7087116.1"/>
    </source>
</evidence>
<comment type="caution">
    <text evidence="2">The sequence shown here is derived from an EMBL/GenBank/DDBJ whole genome shotgun (WGS) entry which is preliminary data.</text>
</comment>
<evidence type="ECO:0000256" key="1">
    <source>
        <dbReference type="SAM" id="MobiDB-lite"/>
    </source>
</evidence>
<accession>A0A9P7RNY8</accession>